<gene>
    <name evidence="2" type="ORF">BTMF_LOCUS2958</name>
</gene>
<protein>
    <submittedName>
        <fullName evidence="2">Uncharacterized protein</fullName>
    </submittedName>
</protein>
<keyword evidence="1" id="KW-0472">Membrane</keyword>
<proteinExistence type="predicted"/>
<evidence type="ECO:0000256" key="1">
    <source>
        <dbReference type="SAM" id="Phobius"/>
    </source>
</evidence>
<feature type="transmembrane region" description="Helical" evidence="1">
    <location>
        <begin position="7"/>
        <end position="27"/>
    </location>
</feature>
<evidence type="ECO:0000313" key="2">
    <source>
        <dbReference type="EMBL" id="VDO13720.1"/>
    </source>
</evidence>
<keyword evidence="1" id="KW-1133">Transmembrane helix</keyword>
<dbReference type="EMBL" id="UZAG01002576">
    <property type="protein sequence ID" value="VDO13720.1"/>
    <property type="molecule type" value="Genomic_DNA"/>
</dbReference>
<keyword evidence="3" id="KW-1185">Reference proteome</keyword>
<organism evidence="2 3">
    <name type="scientific">Brugia timori</name>
    <dbReference type="NCBI Taxonomy" id="42155"/>
    <lineage>
        <taxon>Eukaryota</taxon>
        <taxon>Metazoa</taxon>
        <taxon>Ecdysozoa</taxon>
        <taxon>Nematoda</taxon>
        <taxon>Chromadorea</taxon>
        <taxon>Rhabditida</taxon>
        <taxon>Spirurina</taxon>
        <taxon>Spiruromorpha</taxon>
        <taxon>Filarioidea</taxon>
        <taxon>Onchocercidae</taxon>
        <taxon>Brugia</taxon>
    </lineage>
</organism>
<sequence length="37" mass="4513">MVIQIQVLLNYLVVQYYLANFYLVYWANLLYLKVLTI</sequence>
<dbReference type="Proteomes" id="UP000280834">
    <property type="component" value="Unassembled WGS sequence"/>
</dbReference>
<keyword evidence="1" id="KW-0812">Transmembrane</keyword>
<evidence type="ECO:0000313" key="3">
    <source>
        <dbReference type="Proteomes" id="UP000280834"/>
    </source>
</evidence>
<reference evidence="2 3" key="1">
    <citation type="submission" date="2018-11" db="EMBL/GenBank/DDBJ databases">
        <authorList>
            <consortium name="Pathogen Informatics"/>
        </authorList>
    </citation>
    <scope>NUCLEOTIDE SEQUENCE [LARGE SCALE GENOMIC DNA]</scope>
</reference>
<name>A0A3P7SWE8_9BILA</name>
<dbReference type="AlphaFoldDB" id="A0A3P7SWE8"/>
<accession>A0A3P7SWE8</accession>